<dbReference type="SUPFAM" id="SSF51735">
    <property type="entry name" value="NAD(P)-binding Rossmann-fold domains"/>
    <property type="match status" value="1"/>
</dbReference>
<dbReference type="InterPro" id="IPR036291">
    <property type="entry name" value="NAD(P)-bd_dom_sf"/>
</dbReference>
<gene>
    <name evidence="2" type="ORF">AB0L16_20480</name>
</gene>
<name>A0ABV3K0Y0_STRON</name>
<organism evidence="2 3">
    <name type="scientific">Streptomyces orinoci</name>
    <name type="common">Streptoverticillium orinoci</name>
    <dbReference type="NCBI Taxonomy" id="67339"/>
    <lineage>
        <taxon>Bacteria</taxon>
        <taxon>Bacillati</taxon>
        <taxon>Actinomycetota</taxon>
        <taxon>Actinomycetes</taxon>
        <taxon>Kitasatosporales</taxon>
        <taxon>Streptomycetaceae</taxon>
        <taxon>Streptomyces</taxon>
    </lineage>
</organism>
<dbReference type="EMBL" id="JBFAUK010000016">
    <property type="protein sequence ID" value="MEV5508794.1"/>
    <property type="molecule type" value="Genomic_DNA"/>
</dbReference>
<keyword evidence="3" id="KW-1185">Reference proteome</keyword>
<proteinExistence type="predicted"/>
<accession>A0ABV3K0Y0</accession>
<dbReference type="PANTHER" id="PTHR43000">
    <property type="entry name" value="DTDP-D-GLUCOSE 4,6-DEHYDRATASE-RELATED"/>
    <property type="match status" value="1"/>
</dbReference>
<feature type="domain" description="Thioester reductase (TE)" evidence="1">
    <location>
        <begin position="5"/>
        <end position="206"/>
    </location>
</feature>
<protein>
    <submittedName>
        <fullName evidence="2">SDR family oxidoreductase</fullName>
    </submittedName>
</protein>
<dbReference type="Gene3D" id="3.40.50.720">
    <property type="entry name" value="NAD(P)-binding Rossmann-like Domain"/>
    <property type="match status" value="1"/>
</dbReference>
<evidence type="ECO:0000313" key="3">
    <source>
        <dbReference type="Proteomes" id="UP001552594"/>
    </source>
</evidence>
<reference evidence="2 3" key="1">
    <citation type="submission" date="2024-06" db="EMBL/GenBank/DDBJ databases">
        <title>The Natural Products Discovery Center: Release of the First 8490 Sequenced Strains for Exploring Actinobacteria Biosynthetic Diversity.</title>
        <authorList>
            <person name="Kalkreuter E."/>
            <person name="Kautsar S.A."/>
            <person name="Yang D."/>
            <person name="Bader C.D."/>
            <person name="Teijaro C.N."/>
            <person name="Fluegel L."/>
            <person name="Davis C.M."/>
            <person name="Simpson J.R."/>
            <person name="Lauterbach L."/>
            <person name="Steele A.D."/>
            <person name="Gui C."/>
            <person name="Meng S."/>
            <person name="Li G."/>
            <person name="Viehrig K."/>
            <person name="Ye F."/>
            <person name="Su P."/>
            <person name="Kiefer A.F."/>
            <person name="Nichols A."/>
            <person name="Cepeda A.J."/>
            <person name="Yan W."/>
            <person name="Fan B."/>
            <person name="Jiang Y."/>
            <person name="Adhikari A."/>
            <person name="Zheng C.-J."/>
            <person name="Schuster L."/>
            <person name="Cowan T.M."/>
            <person name="Smanski M.J."/>
            <person name="Chevrette M.G."/>
            <person name="De Carvalho L.P.S."/>
            <person name="Shen B."/>
        </authorList>
    </citation>
    <scope>NUCLEOTIDE SEQUENCE [LARGE SCALE GENOMIC DNA]</scope>
    <source>
        <strain evidence="2 3">NPDC052347</strain>
    </source>
</reference>
<evidence type="ECO:0000259" key="1">
    <source>
        <dbReference type="Pfam" id="PF07993"/>
    </source>
</evidence>
<dbReference type="Proteomes" id="UP001552594">
    <property type="component" value="Unassembled WGS sequence"/>
</dbReference>
<comment type="caution">
    <text evidence="2">The sequence shown here is derived from an EMBL/GenBank/DDBJ whole genome shotgun (WGS) entry which is preliminary data.</text>
</comment>
<sequence>MAIAITGATGYLGSRILHHLLSATDTEPLVLLGRDTPAVLRERIGTAMQWLDGPRALPVGALGRIRCLQADLEQPQLGLDSAELTVITDSLSEVWHCAASTAQHGDPMAIHRVNVLGTRGVLRLADRAPAARLIYLSTAFVAGRRTAGHVLEDDLSERAGFHTPYEESKFTAERLVRHWALAHGRTVTVVRPSVVVEDRFVPDGLAQHPLGTLARHVRQALHARTPAGDLALSGCRGAGVLRFRFPGPPDGSLNLVQADHAVRAMLCAAAAHRSPGVLTVHVTHPVNTPLATIARAFESSHPGLIVELTPAVPDPSSLERYVRQNHGDLLGYAGHRRTYDRTRLLSCPGVPPGPPPVDAGYLARGLAPGWS</sequence>
<dbReference type="RefSeq" id="WP_161968796.1">
    <property type="nucleotide sequence ID" value="NZ_JBFAUK010000016.1"/>
</dbReference>
<dbReference type="Pfam" id="PF07993">
    <property type="entry name" value="NAD_binding_4"/>
    <property type="match status" value="1"/>
</dbReference>
<evidence type="ECO:0000313" key="2">
    <source>
        <dbReference type="EMBL" id="MEV5508794.1"/>
    </source>
</evidence>
<dbReference type="InterPro" id="IPR013120">
    <property type="entry name" value="FAR_NAD-bd"/>
</dbReference>